<dbReference type="Pfam" id="PF14972">
    <property type="entry name" value="Mito_morph_reg"/>
    <property type="match status" value="1"/>
</dbReference>
<keyword evidence="5" id="KW-0999">Mitochondrion inner membrane</keyword>
<evidence type="ECO:0000256" key="3">
    <source>
        <dbReference type="ARBA" id="ARBA00006060"/>
    </source>
</evidence>
<comment type="similarity">
    <text evidence="3">Belongs to the TMEM11 family.</text>
</comment>
<evidence type="ECO:0000256" key="2">
    <source>
        <dbReference type="ARBA" id="ARBA00004448"/>
    </source>
</evidence>
<sequence length="175" mass="19510">MVDKAVDRQNPFTVSTIHEVYDSENAHETFELELERALEEGSDVIIIEPSRLGDETARWIRVGNCLHKTAVLSGIGAVASGLIWTDRPYVCTPIGALSLLCAGLHTISWQFDPCVQYQVENDLKRLSKYPEINLLAAASPIVLVRSDNSRSKLLQTSITLLATAFCAWRIYDAYK</sequence>
<evidence type="ECO:0000256" key="7">
    <source>
        <dbReference type="ARBA" id="ARBA00023128"/>
    </source>
</evidence>
<evidence type="ECO:0000256" key="6">
    <source>
        <dbReference type="ARBA" id="ARBA00022989"/>
    </source>
</evidence>
<proteinExistence type="inferred from homology"/>
<dbReference type="GO" id="GO:0007007">
    <property type="term" value="P:inner mitochondrial membrane organization"/>
    <property type="evidence" value="ECO:0007669"/>
    <property type="project" value="TreeGrafter"/>
</dbReference>
<dbReference type="InterPro" id="IPR026120">
    <property type="entry name" value="TMEM11"/>
</dbReference>
<keyword evidence="6" id="KW-1133">Transmembrane helix</keyword>
<dbReference type="EMBL" id="OA570556">
    <property type="protein sequence ID" value="CAD7203400.1"/>
    <property type="molecule type" value="Genomic_DNA"/>
</dbReference>
<evidence type="ECO:0008006" key="10">
    <source>
        <dbReference type="Google" id="ProtNLM"/>
    </source>
</evidence>
<keyword evidence="4" id="KW-0812">Transmembrane</keyword>
<dbReference type="PANTHER" id="PTHR15099:SF2">
    <property type="entry name" value="TRANSMEMBRANE PROTEIN 11, MITOCHONDRIAL"/>
    <property type="match status" value="1"/>
</dbReference>
<gene>
    <name evidence="9" type="ORF">TDIB3V08_LOCUS9573</name>
</gene>
<evidence type="ECO:0000256" key="4">
    <source>
        <dbReference type="ARBA" id="ARBA00022692"/>
    </source>
</evidence>
<name>A0A7R8VRC0_TIMDO</name>
<evidence type="ECO:0000256" key="1">
    <source>
        <dbReference type="ARBA" id="ARBA00002812"/>
    </source>
</evidence>
<protein>
    <recommendedName>
        <fullName evidence="10">Transmembrane protein 11</fullName>
    </recommendedName>
</protein>
<dbReference type="PANTHER" id="PTHR15099">
    <property type="entry name" value="PROTEIN PM1"/>
    <property type="match status" value="1"/>
</dbReference>
<comment type="function">
    <text evidence="1">Plays a role in mitochondrial morphogenesis.</text>
</comment>
<accession>A0A7R8VRC0</accession>
<dbReference type="GO" id="GO:0005743">
    <property type="term" value="C:mitochondrial inner membrane"/>
    <property type="evidence" value="ECO:0007669"/>
    <property type="project" value="UniProtKB-SubCell"/>
</dbReference>
<evidence type="ECO:0000256" key="5">
    <source>
        <dbReference type="ARBA" id="ARBA00022792"/>
    </source>
</evidence>
<keyword evidence="8" id="KW-0472">Membrane</keyword>
<evidence type="ECO:0000313" key="9">
    <source>
        <dbReference type="EMBL" id="CAD7203400.1"/>
    </source>
</evidence>
<reference evidence="9" key="1">
    <citation type="submission" date="2020-11" db="EMBL/GenBank/DDBJ databases">
        <authorList>
            <person name="Tran Van P."/>
        </authorList>
    </citation>
    <scope>NUCLEOTIDE SEQUENCE</scope>
</reference>
<evidence type="ECO:0000256" key="8">
    <source>
        <dbReference type="ARBA" id="ARBA00023136"/>
    </source>
</evidence>
<keyword evidence="7" id="KW-0496">Mitochondrion</keyword>
<organism evidence="9">
    <name type="scientific">Timema douglasi</name>
    <name type="common">Walking stick</name>
    <dbReference type="NCBI Taxonomy" id="61478"/>
    <lineage>
        <taxon>Eukaryota</taxon>
        <taxon>Metazoa</taxon>
        <taxon>Ecdysozoa</taxon>
        <taxon>Arthropoda</taxon>
        <taxon>Hexapoda</taxon>
        <taxon>Insecta</taxon>
        <taxon>Pterygota</taxon>
        <taxon>Neoptera</taxon>
        <taxon>Polyneoptera</taxon>
        <taxon>Phasmatodea</taxon>
        <taxon>Timematodea</taxon>
        <taxon>Timematoidea</taxon>
        <taxon>Timematidae</taxon>
        <taxon>Timema</taxon>
    </lineage>
</organism>
<comment type="subcellular location">
    <subcellularLocation>
        <location evidence="2">Mitochondrion inner membrane</location>
        <topology evidence="2">Multi-pass membrane protein</topology>
    </subcellularLocation>
</comment>
<dbReference type="AlphaFoldDB" id="A0A7R8VRC0"/>